<dbReference type="EMBL" id="MU007022">
    <property type="protein sequence ID" value="KAF2433131.1"/>
    <property type="molecule type" value="Genomic_DNA"/>
</dbReference>
<protein>
    <submittedName>
        <fullName evidence="1">Uncharacterized protein</fullName>
    </submittedName>
</protein>
<sequence>MVNLRMDPSISTTMNSKYSHDKEDLLDPSAAELAAMFKKASLLLQDKPHTDIDLADYDNDLEALQTLPLHGVRIDEALLKAPRRSSRKPNQRLLAKGTSKLLFPAPDGSLTPIIRYEHDRIRFRKWDTPSAQI</sequence>
<gene>
    <name evidence="1" type="ORF">EJ08DRAFT_694788</name>
</gene>
<accession>A0A9P4U151</accession>
<evidence type="ECO:0000313" key="2">
    <source>
        <dbReference type="Proteomes" id="UP000800235"/>
    </source>
</evidence>
<dbReference type="Proteomes" id="UP000800235">
    <property type="component" value="Unassembled WGS sequence"/>
</dbReference>
<keyword evidence="2" id="KW-1185">Reference proteome</keyword>
<proteinExistence type="predicted"/>
<organism evidence="1 2">
    <name type="scientific">Tothia fuscella</name>
    <dbReference type="NCBI Taxonomy" id="1048955"/>
    <lineage>
        <taxon>Eukaryota</taxon>
        <taxon>Fungi</taxon>
        <taxon>Dikarya</taxon>
        <taxon>Ascomycota</taxon>
        <taxon>Pezizomycotina</taxon>
        <taxon>Dothideomycetes</taxon>
        <taxon>Pleosporomycetidae</taxon>
        <taxon>Venturiales</taxon>
        <taxon>Cylindrosympodiaceae</taxon>
        <taxon>Tothia</taxon>
    </lineage>
</organism>
<name>A0A9P4U151_9PEZI</name>
<reference evidence="1" key="1">
    <citation type="journal article" date="2020" name="Stud. Mycol.">
        <title>101 Dothideomycetes genomes: a test case for predicting lifestyles and emergence of pathogens.</title>
        <authorList>
            <person name="Haridas S."/>
            <person name="Albert R."/>
            <person name="Binder M."/>
            <person name="Bloem J."/>
            <person name="Labutti K."/>
            <person name="Salamov A."/>
            <person name="Andreopoulos B."/>
            <person name="Baker S."/>
            <person name="Barry K."/>
            <person name="Bills G."/>
            <person name="Bluhm B."/>
            <person name="Cannon C."/>
            <person name="Castanera R."/>
            <person name="Culley D."/>
            <person name="Daum C."/>
            <person name="Ezra D."/>
            <person name="Gonzalez J."/>
            <person name="Henrissat B."/>
            <person name="Kuo A."/>
            <person name="Liang C."/>
            <person name="Lipzen A."/>
            <person name="Lutzoni F."/>
            <person name="Magnuson J."/>
            <person name="Mondo S."/>
            <person name="Nolan M."/>
            <person name="Ohm R."/>
            <person name="Pangilinan J."/>
            <person name="Park H.-J."/>
            <person name="Ramirez L."/>
            <person name="Alfaro M."/>
            <person name="Sun H."/>
            <person name="Tritt A."/>
            <person name="Yoshinaga Y."/>
            <person name="Zwiers L.-H."/>
            <person name="Turgeon B."/>
            <person name="Goodwin S."/>
            <person name="Spatafora J."/>
            <person name="Crous P."/>
            <person name="Grigoriev I."/>
        </authorList>
    </citation>
    <scope>NUCLEOTIDE SEQUENCE</scope>
    <source>
        <strain evidence="1">CBS 130266</strain>
    </source>
</reference>
<comment type="caution">
    <text evidence="1">The sequence shown here is derived from an EMBL/GenBank/DDBJ whole genome shotgun (WGS) entry which is preliminary data.</text>
</comment>
<dbReference type="AlphaFoldDB" id="A0A9P4U151"/>
<evidence type="ECO:0000313" key="1">
    <source>
        <dbReference type="EMBL" id="KAF2433131.1"/>
    </source>
</evidence>